<keyword evidence="2" id="KW-1185">Reference proteome</keyword>
<dbReference type="EMBL" id="BMAV01022449">
    <property type="protein sequence ID" value="GFY77417.1"/>
    <property type="molecule type" value="Genomic_DNA"/>
</dbReference>
<accession>A0A8X6YVV2</accession>
<gene>
    <name evidence="1" type="primary">evm_001721</name>
    <name evidence="1" type="ORF">TNIN_263151</name>
</gene>
<comment type="caution">
    <text evidence="1">The sequence shown here is derived from an EMBL/GenBank/DDBJ whole genome shotgun (WGS) entry which is preliminary data.</text>
</comment>
<evidence type="ECO:0000313" key="2">
    <source>
        <dbReference type="Proteomes" id="UP000886998"/>
    </source>
</evidence>
<evidence type="ECO:0000313" key="1">
    <source>
        <dbReference type="EMBL" id="GFY77417.1"/>
    </source>
</evidence>
<name>A0A8X6YVV2_9ARAC</name>
<proteinExistence type="predicted"/>
<dbReference type="OrthoDB" id="10051381at2759"/>
<dbReference type="AlphaFoldDB" id="A0A8X6YVV2"/>
<protein>
    <submittedName>
        <fullName evidence="1">Helitron_like_N domain-containing protein</fullName>
    </submittedName>
</protein>
<dbReference type="Proteomes" id="UP000886998">
    <property type="component" value="Unassembled WGS sequence"/>
</dbReference>
<reference evidence="1" key="1">
    <citation type="submission" date="2020-08" db="EMBL/GenBank/DDBJ databases">
        <title>Multicomponent nature underlies the extraordinary mechanical properties of spider dragline silk.</title>
        <authorList>
            <person name="Kono N."/>
            <person name="Nakamura H."/>
            <person name="Mori M."/>
            <person name="Yoshida Y."/>
            <person name="Ohtoshi R."/>
            <person name="Malay A.D."/>
            <person name="Moran D.A.P."/>
            <person name="Tomita M."/>
            <person name="Numata K."/>
            <person name="Arakawa K."/>
        </authorList>
    </citation>
    <scope>NUCLEOTIDE SEQUENCE</scope>
</reference>
<sequence length="122" mass="14487">MEEQIDRRREINAGMKRAILQDLQQLLHEHHALVRLFKSALERAKYDLVIKAEKNDHRNTRTHFCPKKRIPKPFFGKNWKHAILGIRRDTGQKQISETHRSYDALQSPLMFSGKRDIFLISK</sequence>
<organism evidence="1 2">
    <name type="scientific">Trichonephila inaurata madagascariensis</name>
    <dbReference type="NCBI Taxonomy" id="2747483"/>
    <lineage>
        <taxon>Eukaryota</taxon>
        <taxon>Metazoa</taxon>
        <taxon>Ecdysozoa</taxon>
        <taxon>Arthropoda</taxon>
        <taxon>Chelicerata</taxon>
        <taxon>Arachnida</taxon>
        <taxon>Araneae</taxon>
        <taxon>Araneomorphae</taxon>
        <taxon>Entelegynae</taxon>
        <taxon>Araneoidea</taxon>
        <taxon>Nephilidae</taxon>
        <taxon>Trichonephila</taxon>
        <taxon>Trichonephila inaurata</taxon>
    </lineage>
</organism>